<dbReference type="AlphaFoldDB" id="A0A8J5UX59"/>
<reference evidence="1" key="1">
    <citation type="journal article" date="2021" name="bioRxiv">
        <title>Whole Genome Assembly and Annotation of Northern Wild Rice, Zizania palustris L., Supports a Whole Genome Duplication in the Zizania Genus.</title>
        <authorList>
            <person name="Haas M."/>
            <person name="Kono T."/>
            <person name="Macchietto M."/>
            <person name="Millas R."/>
            <person name="McGilp L."/>
            <person name="Shao M."/>
            <person name="Duquette J."/>
            <person name="Hirsch C.N."/>
            <person name="Kimball J."/>
        </authorList>
    </citation>
    <scope>NUCLEOTIDE SEQUENCE</scope>
    <source>
        <tissue evidence="1">Fresh leaf tissue</tissue>
    </source>
</reference>
<reference evidence="1" key="2">
    <citation type="submission" date="2021-02" db="EMBL/GenBank/DDBJ databases">
        <authorList>
            <person name="Kimball J.A."/>
            <person name="Haas M.W."/>
            <person name="Macchietto M."/>
            <person name="Kono T."/>
            <person name="Duquette J."/>
            <person name="Shao M."/>
        </authorList>
    </citation>
    <scope>NUCLEOTIDE SEQUENCE</scope>
    <source>
        <tissue evidence="1">Fresh leaf tissue</tissue>
    </source>
</reference>
<dbReference type="EMBL" id="JAAALK010000290">
    <property type="protein sequence ID" value="KAG8047822.1"/>
    <property type="molecule type" value="Genomic_DNA"/>
</dbReference>
<evidence type="ECO:0000313" key="1">
    <source>
        <dbReference type="EMBL" id="KAG8047822.1"/>
    </source>
</evidence>
<accession>A0A8J5UX59</accession>
<comment type="caution">
    <text evidence="1">The sequence shown here is derived from an EMBL/GenBank/DDBJ whole genome shotgun (WGS) entry which is preliminary data.</text>
</comment>
<organism evidence="1 2">
    <name type="scientific">Zizania palustris</name>
    <name type="common">Northern wild rice</name>
    <dbReference type="NCBI Taxonomy" id="103762"/>
    <lineage>
        <taxon>Eukaryota</taxon>
        <taxon>Viridiplantae</taxon>
        <taxon>Streptophyta</taxon>
        <taxon>Embryophyta</taxon>
        <taxon>Tracheophyta</taxon>
        <taxon>Spermatophyta</taxon>
        <taxon>Magnoliopsida</taxon>
        <taxon>Liliopsida</taxon>
        <taxon>Poales</taxon>
        <taxon>Poaceae</taxon>
        <taxon>BOP clade</taxon>
        <taxon>Oryzoideae</taxon>
        <taxon>Oryzeae</taxon>
        <taxon>Zizaniinae</taxon>
        <taxon>Zizania</taxon>
    </lineage>
</organism>
<keyword evidence="2" id="KW-1185">Reference proteome</keyword>
<protein>
    <submittedName>
        <fullName evidence="1">Uncharacterized protein</fullName>
    </submittedName>
</protein>
<proteinExistence type="predicted"/>
<gene>
    <name evidence="1" type="ORF">GUJ93_ZPchr0008g13737</name>
</gene>
<evidence type="ECO:0000313" key="2">
    <source>
        <dbReference type="Proteomes" id="UP000729402"/>
    </source>
</evidence>
<sequence length="87" mass="9604">MDLTDLCFVVDGNDSSDELDTSEGGDADQLSTGLYLKFSHKKSCVEEFLFKESLQKTKEDCCSSSFGTAANLKKSRGFFLVDNPVFD</sequence>
<dbReference type="Proteomes" id="UP000729402">
    <property type="component" value="Unassembled WGS sequence"/>
</dbReference>
<name>A0A8J5UX59_ZIZPA</name>